<keyword evidence="5" id="KW-1185">Reference proteome</keyword>
<dbReference type="SMART" id="SM00382">
    <property type="entry name" value="AAA"/>
    <property type="match status" value="1"/>
</dbReference>
<dbReference type="GO" id="GO:0005524">
    <property type="term" value="F:ATP binding"/>
    <property type="evidence" value="ECO:0007669"/>
    <property type="project" value="UniProtKB-KW"/>
</dbReference>
<evidence type="ECO:0000256" key="2">
    <source>
        <dbReference type="ARBA" id="ARBA00022840"/>
    </source>
</evidence>
<gene>
    <name evidence="4" type="ORF">ACFOUT_15315</name>
</gene>
<dbReference type="PANTHER" id="PTHR24220:SF659">
    <property type="entry name" value="TRANSPORTER, PUTATIVE-RELATED"/>
    <property type="match status" value="1"/>
</dbReference>
<organism evidence="4 5">
    <name type="scientific">Euzebyella saccharophila</name>
    <dbReference type="NCBI Taxonomy" id="679664"/>
    <lineage>
        <taxon>Bacteria</taxon>
        <taxon>Pseudomonadati</taxon>
        <taxon>Bacteroidota</taxon>
        <taxon>Flavobacteriia</taxon>
        <taxon>Flavobacteriales</taxon>
        <taxon>Flavobacteriaceae</taxon>
        <taxon>Euzebyella</taxon>
    </lineage>
</organism>
<sequence length="209" mass="23655">MIQIRNLAYQYTSHTQILEFPDIELGAHEHLLVLGKSGVGKTTLLHLIAGLLRSQQGEISIGETKLSALSSRKLDQFRGKEIGLVFQNNHAIRSLNVFENLKARLFFAKKPIDIERIQHLLHQLDIEECIAKKINQLSEGQLQRLGIALAVVHQPQLILADEPTSSLDDKNCELVMQLLLEQAKNNHANLMVITHDHRIKPMFNNLITL</sequence>
<accession>A0ABV8JSC4</accession>
<evidence type="ECO:0000259" key="3">
    <source>
        <dbReference type="PROSITE" id="PS50893"/>
    </source>
</evidence>
<keyword evidence="1" id="KW-0547">Nucleotide-binding</keyword>
<dbReference type="Pfam" id="PF00005">
    <property type="entry name" value="ABC_tran"/>
    <property type="match status" value="1"/>
</dbReference>
<dbReference type="InterPro" id="IPR003439">
    <property type="entry name" value="ABC_transporter-like_ATP-bd"/>
</dbReference>
<evidence type="ECO:0000256" key="1">
    <source>
        <dbReference type="ARBA" id="ARBA00022741"/>
    </source>
</evidence>
<dbReference type="PROSITE" id="PS50893">
    <property type="entry name" value="ABC_TRANSPORTER_2"/>
    <property type="match status" value="1"/>
</dbReference>
<dbReference type="Gene3D" id="3.40.50.300">
    <property type="entry name" value="P-loop containing nucleotide triphosphate hydrolases"/>
    <property type="match status" value="1"/>
</dbReference>
<dbReference type="RefSeq" id="WP_192461955.1">
    <property type="nucleotide sequence ID" value="NZ_JACYFJ010000002.1"/>
</dbReference>
<dbReference type="EMBL" id="JBHSAW010000010">
    <property type="protein sequence ID" value="MFC4097259.1"/>
    <property type="molecule type" value="Genomic_DNA"/>
</dbReference>
<keyword evidence="2 4" id="KW-0067">ATP-binding</keyword>
<reference evidence="5" key="1">
    <citation type="journal article" date="2019" name="Int. J. Syst. Evol. Microbiol.">
        <title>The Global Catalogue of Microorganisms (GCM) 10K type strain sequencing project: providing services to taxonomists for standard genome sequencing and annotation.</title>
        <authorList>
            <consortium name="The Broad Institute Genomics Platform"/>
            <consortium name="The Broad Institute Genome Sequencing Center for Infectious Disease"/>
            <person name="Wu L."/>
            <person name="Ma J."/>
        </authorList>
    </citation>
    <scope>NUCLEOTIDE SEQUENCE [LARGE SCALE GENOMIC DNA]</scope>
    <source>
        <strain evidence="5">CECT 7477</strain>
    </source>
</reference>
<evidence type="ECO:0000313" key="4">
    <source>
        <dbReference type="EMBL" id="MFC4097259.1"/>
    </source>
</evidence>
<proteinExistence type="predicted"/>
<dbReference type="InterPro" id="IPR027417">
    <property type="entry name" value="P-loop_NTPase"/>
</dbReference>
<name>A0ABV8JSC4_9FLAO</name>
<dbReference type="PANTHER" id="PTHR24220">
    <property type="entry name" value="IMPORT ATP-BINDING PROTEIN"/>
    <property type="match status" value="1"/>
</dbReference>
<dbReference type="InterPro" id="IPR003593">
    <property type="entry name" value="AAA+_ATPase"/>
</dbReference>
<dbReference type="SUPFAM" id="SSF52540">
    <property type="entry name" value="P-loop containing nucleoside triphosphate hydrolases"/>
    <property type="match status" value="1"/>
</dbReference>
<evidence type="ECO:0000313" key="5">
    <source>
        <dbReference type="Proteomes" id="UP001595814"/>
    </source>
</evidence>
<dbReference type="Proteomes" id="UP001595814">
    <property type="component" value="Unassembled WGS sequence"/>
</dbReference>
<dbReference type="InterPro" id="IPR015854">
    <property type="entry name" value="ABC_transpr_LolD-like"/>
</dbReference>
<comment type="caution">
    <text evidence="4">The sequence shown here is derived from an EMBL/GenBank/DDBJ whole genome shotgun (WGS) entry which is preliminary data.</text>
</comment>
<protein>
    <submittedName>
        <fullName evidence="4">ABC transporter ATP-binding protein</fullName>
    </submittedName>
</protein>
<feature type="domain" description="ABC transporter" evidence="3">
    <location>
        <begin position="2"/>
        <end position="207"/>
    </location>
</feature>